<dbReference type="OrthoDB" id="10453753at2759"/>
<evidence type="ECO:0000313" key="1">
    <source>
        <dbReference type="EMBL" id="CAB4032627.1"/>
    </source>
</evidence>
<dbReference type="EMBL" id="CACRXK020018557">
    <property type="protein sequence ID" value="CAB4032627.1"/>
    <property type="molecule type" value="Genomic_DNA"/>
</dbReference>
<evidence type="ECO:0000313" key="2">
    <source>
        <dbReference type="Proteomes" id="UP001152795"/>
    </source>
</evidence>
<comment type="caution">
    <text evidence="1">The sequence shown here is derived from an EMBL/GenBank/DDBJ whole genome shotgun (WGS) entry which is preliminary data.</text>
</comment>
<name>A0A6S7JMP0_PARCT</name>
<proteinExistence type="predicted"/>
<gene>
    <name evidence="1" type="ORF">PACLA_8A052182</name>
</gene>
<dbReference type="Proteomes" id="UP001152795">
    <property type="component" value="Unassembled WGS sequence"/>
</dbReference>
<sequence>MVYSMAPFPFPKIVELREKYTYNIHPLSNNLSPEKRVKFNQKTKNGYISSDDEDDDVSQLHIGCLGILSPKTTSEGSAHKVRHSGGYPFTLNFSKPTNCSDNVPRRSRPPVDVSDLEKEYNRTRKMQQQAVVVFSQSNASKSQDLREIPPAINHLFVVTRARRNKWKEHLQKERQRQDKLLPVHEEEEDWERGHVEKHANEHVTDAAEHLVGLFKGATTDESPPYDQDRTLEENLEANLDIGVSLTDQNTLPKSLKSSKDLNTFKIVRYSNPSNSLKTTRDKSRTKAVKTSLSISSVDPSLVLPDKKCIYPAKFFPFPGTRTKVSNNGLLCSKRTETEQPAKKQSFISGPPMPCQARTNR</sequence>
<protein>
    <submittedName>
        <fullName evidence="1">TBC1 domain family member 30-like</fullName>
    </submittedName>
</protein>
<accession>A0A6S7JMP0</accession>
<reference evidence="1" key="1">
    <citation type="submission" date="2020-04" db="EMBL/GenBank/DDBJ databases">
        <authorList>
            <person name="Alioto T."/>
            <person name="Alioto T."/>
            <person name="Gomez Garrido J."/>
        </authorList>
    </citation>
    <scope>NUCLEOTIDE SEQUENCE</scope>
    <source>
        <strain evidence="1">A484AB</strain>
    </source>
</reference>
<keyword evidence="2" id="KW-1185">Reference proteome</keyword>
<dbReference type="AlphaFoldDB" id="A0A6S7JMP0"/>
<organism evidence="1 2">
    <name type="scientific">Paramuricea clavata</name>
    <name type="common">Red gorgonian</name>
    <name type="synonym">Violescent sea-whip</name>
    <dbReference type="NCBI Taxonomy" id="317549"/>
    <lineage>
        <taxon>Eukaryota</taxon>
        <taxon>Metazoa</taxon>
        <taxon>Cnidaria</taxon>
        <taxon>Anthozoa</taxon>
        <taxon>Octocorallia</taxon>
        <taxon>Malacalcyonacea</taxon>
        <taxon>Plexauridae</taxon>
        <taxon>Paramuricea</taxon>
    </lineage>
</organism>